<keyword evidence="3" id="KW-1185">Reference proteome</keyword>
<feature type="non-terminal residue" evidence="2">
    <location>
        <position position="275"/>
    </location>
</feature>
<sequence>GQDVPLRSVGPFITDSQLDTECVGSGISPTFYKNLATSTLGEYARIPTDTDNLHAAYTPESVRACYVRMRQVYEAVEQDRIGKATLLKNLHYAIMVMESTYISERRRIREEEEDLSEAATEFVPDEVRDWLASTFTRTQALSGIGNQKPRFRSVANAIRAGIFVERLPESGQDVPLRSVGPFITDSQLDTECVGSGISPTFYKNLATSTLGEYARIPTDTDNLHAAYTPESVRACYVRMRQVYEAVEQDRIGKATLLKNLHYAIMVMESTYISER</sequence>
<evidence type="ECO:0000313" key="2">
    <source>
        <dbReference type="EMBL" id="OON18842.1"/>
    </source>
</evidence>
<dbReference type="EMBL" id="KV893798">
    <property type="protein sequence ID" value="OON18842.1"/>
    <property type="molecule type" value="Genomic_DNA"/>
</dbReference>
<proteinExistence type="predicted"/>
<feature type="non-terminal residue" evidence="2">
    <location>
        <position position="1"/>
    </location>
</feature>
<dbReference type="InterPro" id="IPR013706">
    <property type="entry name" value="PDE1_N"/>
</dbReference>
<organism evidence="2 3">
    <name type="scientific">Opisthorchis viverrini</name>
    <name type="common">Southeast Asian liver fluke</name>
    <dbReference type="NCBI Taxonomy" id="6198"/>
    <lineage>
        <taxon>Eukaryota</taxon>
        <taxon>Metazoa</taxon>
        <taxon>Spiralia</taxon>
        <taxon>Lophotrochozoa</taxon>
        <taxon>Platyhelminthes</taxon>
        <taxon>Trematoda</taxon>
        <taxon>Digenea</taxon>
        <taxon>Opisthorchiida</taxon>
        <taxon>Opisthorchiata</taxon>
        <taxon>Opisthorchiidae</taxon>
        <taxon>Opisthorchis</taxon>
    </lineage>
</organism>
<dbReference type="AlphaFoldDB" id="A0A1S8WWD7"/>
<evidence type="ECO:0000313" key="3">
    <source>
        <dbReference type="Proteomes" id="UP000243686"/>
    </source>
</evidence>
<dbReference type="Pfam" id="PF08499">
    <property type="entry name" value="PDEase_I_N"/>
    <property type="match status" value="1"/>
</dbReference>
<name>A0A1S8WWD7_OPIVI</name>
<feature type="domain" description="PDE1 N-terminal" evidence="1">
    <location>
        <begin position="108"/>
        <end position="166"/>
    </location>
</feature>
<evidence type="ECO:0000259" key="1">
    <source>
        <dbReference type="Pfam" id="PF08499"/>
    </source>
</evidence>
<accession>A0A1S8WWD7</accession>
<protein>
    <submittedName>
        <fullName evidence="2">3'5'-cyclic nucleotide phosphodiesterase</fullName>
    </submittedName>
</protein>
<dbReference type="Proteomes" id="UP000243686">
    <property type="component" value="Unassembled WGS sequence"/>
</dbReference>
<reference evidence="2 3" key="1">
    <citation type="submission" date="2015-03" db="EMBL/GenBank/DDBJ databases">
        <title>Draft genome of the nematode, Opisthorchis viverrini.</title>
        <authorList>
            <person name="Mitreva M."/>
        </authorList>
    </citation>
    <scope>NUCLEOTIDE SEQUENCE [LARGE SCALE GENOMIC DNA]</scope>
    <source>
        <strain evidence="2">Khon Kaen</strain>
    </source>
</reference>
<gene>
    <name evidence="2" type="ORF">X801_05300</name>
</gene>